<sequence>MLMLKASETEISKVNSEFTLDKLLIYCHIKPSSKLSGRVPLIEQGHKNASADLLHPKFLSVLLQAILYRLLSLQ</sequence>
<proteinExistence type="predicted"/>
<protein>
    <submittedName>
        <fullName evidence="1">Uncharacterized protein</fullName>
    </submittedName>
</protein>
<organism evidence="1 2">
    <name type="scientific">Pontibacter ummariensis</name>
    <dbReference type="NCBI Taxonomy" id="1610492"/>
    <lineage>
        <taxon>Bacteria</taxon>
        <taxon>Pseudomonadati</taxon>
        <taxon>Bacteroidota</taxon>
        <taxon>Cytophagia</taxon>
        <taxon>Cytophagales</taxon>
        <taxon>Hymenobacteraceae</taxon>
        <taxon>Pontibacter</taxon>
    </lineage>
</organism>
<evidence type="ECO:0000313" key="1">
    <source>
        <dbReference type="EMBL" id="SNS52387.1"/>
    </source>
</evidence>
<gene>
    <name evidence="1" type="ORF">SAMN06296052_10834</name>
</gene>
<keyword evidence="2" id="KW-1185">Reference proteome</keyword>
<dbReference type="Proteomes" id="UP000198432">
    <property type="component" value="Unassembled WGS sequence"/>
</dbReference>
<accession>A0A239F6G1</accession>
<dbReference type="AlphaFoldDB" id="A0A239F6G1"/>
<evidence type="ECO:0000313" key="2">
    <source>
        <dbReference type="Proteomes" id="UP000198432"/>
    </source>
</evidence>
<name>A0A239F6G1_9BACT</name>
<reference evidence="2" key="1">
    <citation type="submission" date="2017-06" db="EMBL/GenBank/DDBJ databases">
        <authorList>
            <person name="Varghese N."/>
            <person name="Submissions S."/>
        </authorList>
    </citation>
    <scope>NUCLEOTIDE SEQUENCE [LARGE SCALE GENOMIC DNA]</scope>
    <source>
        <strain evidence="2">NKM1</strain>
    </source>
</reference>
<dbReference type="EMBL" id="FZOQ01000008">
    <property type="protein sequence ID" value="SNS52387.1"/>
    <property type="molecule type" value="Genomic_DNA"/>
</dbReference>